<comment type="caution">
    <text evidence="1">The sequence shown here is derived from an EMBL/GenBank/DDBJ whole genome shotgun (WGS) entry which is preliminary data.</text>
</comment>
<dbReference type="EMBL" id="SRRO01000001">
    <property type="protein sequence ID" value="TGN63145.1"/>
    <property type="molecule type" value="Genomic_DNA"/>
</dbReference>
<dbReference type="RefSeq" id="WP_135837687.1">
    <property type="nucleotide sequence ID" value="NZ_SRRO01000001.1"/>
</dbReference>
<dbReference type="Proteomes" id="UP000297496">
    <property type="component" value="Unassembled WGS sequence"/>
</dbReference>
<reference evidence="1 2" key="1">
    <citation type="submission" date="2019-04" db="EMBL/GenBank/DDBJ databases">
        <title>Three New Species of Nocardioides, Nocardioides euryhalodurans sp. nov., Nocardioides seonyuensis sp. nov. and Nocardioides eburneoflavus sp. nov. Isolated from Soil.</title>
        <authorList>
            <person name="Roh S.G."/>
            <person name="Lee C."/>
            <person name="Kim M.-K."/>
            <person name="Kim S.B."/>
        </authorList>
    </citation>
    <scope>NUCLEOTIDE SEQUENCE [LARGE SCALE GENOMIC DNA]</scope>
    <source>
        <strain evidence="1 2">MMS17-SY213</strain>
    </source>
</reference>
<dbReference type="AlphaFoldDB" id="A0A4Z1CC93"/>
<dbReference type="OrthoDB" id="3762199at2"/>
<protein>
    <submittedName>
        <fullName evidence="1">Uncharacterized protein</fullName>
    </submittedName>
</protein>
<keyword evidence="2" id="KW-1185">Reference proteome</keyword>
<sequence length="327" mass="35590">MSQLAVELSDLRGWSRQVGRAGTDCTGLSSYLSTHVPDGDFGAILELVTYEYEGLVPAFTAVLGEEGVRLGATATSLGETADDFQETDARVAQDFGVGRAITDDLRADGFYDVAGVLPVGAPSCDTAALPEVSFGFVLDKICDLTEWIVGIDPREYVTRWIAGDIEKAALQASAWQHVSDCLDRVTDNLSHGQAAISRTWRGGAATRSADHVERWITELSSQSSAMRRVSGHLRDMIRSSVDLAQNVVDVIRMIISICSAAISSSYIPVWGQWKAVKTIKEGWELFKTARKAIMAFWQIITTIKNLIISLVHMVTIESLPDAPRVPA</sequence>
<organism evidence="1 2">
    <name type="scientific">Nocardioides eburneiflavus</name>
    <dbReference type="NCBI Taxonomy" id="2518372"/>
    <lineage>
        <taxon>Bacteria</taxon>
        <taxon>Bacillati</taxon>
        <taxon>Actinomycetota</taxon>
        <taxon>Actinomycetes</taxon>
        <taxon>Propionibacteriales</taxon>
        <taxon>Nocardioidaceae</taxon>
        <taxon>Nocardioides</taxon>
    </lineage>
</organism>
<proteinExistence type="predicted"/>
<evidence type="ECO:0000313" key="1">
    <source>
        <dbReference type="EMBL" id="TGN63145.1"/>
    </source>
</evidence>
<evidence type="ECO:0000313" key="2">
    <source>
        <dbReference type="Proteomes" id="UP000297496"/>
    </source>
</evidence>
<name>A0A4Z1CC93_9ACTN</name>
<accession>A0A4Z1CC93</accession>
<gene>
    <name evidence="1" type="ORF">EXE59_03685</name>
</gene>